<feature type="transmembrane region" description="Helical" evidence="1">
    <location>
        <begin position="104"/>
        <end position="126"/>
    </location>
</feature>
<proteinExistence type="predicted"/>
<evidence type="ECO:0000313" key="3">
    <source>
        <dbReference type="Proteomes" id="UP000254720"/>
    </source>
</evidence>
<dbReference type="EMBL" id="QQAX01000002">
    <property type="protein sequence ID" value="RDI48618.1"/>
    <property type="molecule type" value="Genomic_DNA"/>
</dbReference>
<feature type="transmembrane region" description="Helical" evidence="1">
    <location>
        <begin position="61"/>
        <end position="84"/>
    </location>
</feature>
<keyword evidence="1" id="KW-1133">Transmembrane helix</keyword>
<dbReference type="OrthoDB" id="5644612at2"/>
<keyword evidence="1" id="KW-0472">Membrane</keyword>
<keyword evidence="3" id="KW-1185">Reference proteome</keyword>
<keyword evidence="1" id="KW-0812">Transmembrane</keyword>
<evidence type="ECO:0000256" key="1">
    <source>
        <dbReference type="SAM" id="Phobius"/>
    </source>
</evidence>
<evidence type="ECO:0000313" key="2">
    <source>
        <dbReference type="EMBL" id="RDI48618.1"/>
    </source>
</evidence>
<gene>
    <name evidence="2" type="ORF">C8D86_10246</name>
</gene>
<dbReference type="AlphaFoldDB" id="A0A370GY91"/>
<organism evidence="2 3">
    <name type="scientific">Aquicella lusitana</name>
    <dbReference type="NCBI Taxonomy" id="254246"/>
    <lineage>
        <taxon>Bacteria</taxon>
        <taxon>Pseudomonadati</taxon>
        <taxon>Pseudomonadota</taxon>
        <taxon>Gammaproteobacteria</taxon>
        <taxon>Legionellales</taxon>
        <taxon>Coxiellaceae</taxon>
        <taxon>Aquicella</taxon>
    </lineage>
</organism>
<protein>
    <submittedName>
        <fullName evidence="2">Uncharacterized protein</fullName>
    </submittedName>
</protein>
<accession>A0A370GY91</accession>
<dbReference type="Proteomes" id="UP000254720">
    <property type="component" value="Unassembled WGS sequence"/>
</dbReference>
<comment type="caution">
    <text evidence="2">The sequence shown here is derived from an EMBL/GenBank/DDBJ whole genome shotgun (WGS) entry which is preliminary data.</text>
</comment>
<feature type="transmembrane region" description="Helical" evidence="1">
    <location>
        <begin position="146"/>
        <end position="167"/>
    </location>
</feature>
<name>A0A370GY91_9COXI</name>
<dbReference type="RefSeq" id="WP_114833425.1">
    <property type="nucleotide sequence ID" value="NZ_LR699114.1"/>
</dbReference>
<feature type="transmembrane region" description="Helical" evidence="1">
    <location>
        <begin position="188"/>
        <end position="210"/>
    </location>
</feature>
<reference evidence="2 3" key="1">
    <citation type="submission" date="2018-07" db="EMBL/GenBank/DDBJ databases">
        <title>Genomic Encyclopedia of Type Strains, Phase IV (KMG-IV): sequencing the most valuable type-strain genomes for metagenomic binning, comparative biology and taxonomic classification.</title>
        <authorList>
            <person name="Goeker M."/>
        </authorList>
    </citation>
    <scope>NUCLEOTIDE SEQUENCE [LARGE SCALE GENOMIC DNA]</scope>
    <source>
        <strain evidence="2 3">DSM 16500</strain>
    </source>
</reference>
<sequence length="213" mass="23710">MLLTGLRSARIAGVGRFLLLLVATFFVLPAYAQDEQISSLVPATVSAQTMLENIAEQIPQLMQMITAIAYVMGMYFMFLGILHLKRFGEQRTMMSQEHSLKGPLIYLTVGALLLYLPTTVWVGMSTFWTNPNPYGYEEYTDQWAEFLNVCFLIIQFVGTIAFIKGLVIMTHLGGHGQPGQFSRGLTHIIGGVLCINIYETVQVILVTLGLQPL</sequence>